<name>A0AAV2TX25_CALDB</name>
<accession>A0AAV2TX25</accession>
<reference evidence="2" key="1">
    <citation type="submission" date="2024-06" db="EMBL/GenBank/DDBJ databases">
        <authorList>
            <person name="Liu X."/>
            <person name="Lenzi L."/>
            <person name="Haldenby T S."/>
            <person name="Uol C."/>
        </authorList>
    </citation>
    <scope>NUCLEOTIDE SEQUENCE</scope>
</reference>
<evidence type="ECO:0000256" key="1">
    <source>
        <dbReference type="SAM" id="MobiDB-lite"/>
    </source>
</evidence>
<organism evidence="2 3">
    <name type="scientific">Calicophoron daubneyi</name>
    <name type="common">Rumen fluke</name>
    <name type="synonym">Paramphistomum daubneyi</name>
    <dbReference type="NCBI Taxonomy" id="300641"/>
    <lineage>
        <taxon>Eukaryota</taxon>
        <taxon>Metazoa</taxon>
        <taxon>Spiralia</taxon>
        <taxon>Lophotrochozoa</taxon>
        <taxon>Platyhelminthes</taxon>
        <taxon>Trematoda</taxon>
        <taxon>Digenea</taxon>
        <taxon>Plagiorchiida</taxon>
        <taxon>Pronocephalata</taxon>
        <taxon>Paramphistomoidea</taxon>
        <taxon>Paramphistomidae</taxon>
        <taxon>Calicophoron</taxon>
    </lineage>
</organism>
<proteinExistence type="predicted"/>
<dbReference type="EMBL" id="CAXLJL010000778">
    <property type="protein sequence ID" value="CAL5140751.1"/>
    <property type="molecule type" value="Genomic_DNA"/>
</dbReference>
<gene>
    <name evidence="2" type="ORF">CDAUBV1_LOCUS16046</name>
</gene>
<protein>
    <submittedName>
        <fullName evidence="2">Uncharacterized protein</fullName>
    </submittedName>
</protein>
<feature type="region of interest" description="Disordered" evidence="1">
    <location>
        <begin position="36"/>
        <end position="57"/>
    </location>
</feature>
<evidence type="ECO:0000313" key="2">
    <source>
        <dbReference type="EMBL" id="CAL5140751.1"/>
    </source>
</evidence>
<dbReference type="AlphaFoldDB" id="A0AAV2TX25"/>
<sequence length="84" mass="9391">MSAQTNEYAGNYSVWLPYITKYLRNIPAPLTHVPAIDRSSPRCNGSGDETPILGRMDSTNQACGFGLWSRRGERTDRYGTEHGQ</sequence>
<evidence type="ECO:0000313" key="3">
    <source>
        <dbReference type="Proteomes" id="UP001497525"/>
    </source>
</evidence>
<comment type="caution">
    <text evidence="2">The sequence shown here is derived from an EMBL/GenBank/DDBJ whole genome shotgun (WGS) entry which is preliminary data.</text>
</comment>
<dbReference type="Proteomes" id="UP001497525">
    <property type="component" value="Unassembled WGS sequence"/>
</dbReference>